<comment type="subcellular location">
    <subcellularLocation>
        <location evidence="1">Cytoplasm</location>
    </subcellularLocation>
</comment>
<organism evidence="9 10">
    <name type="scientific">Tessaracoccus bendigoensis DSM 12906</name>
    <dbReference type="NCBI Taxonomy" id="1123357"/>
    <lineage>
        <taxon>Bacteria</taxon>
        <taxon>Bacillati</taxon>
        <taxon>Actinomycetota</taxon>
        <taxon>Actinomycetes</taxon>
        <taxon>Propionibacteriales</taxon>
        <taxon>Propionibacteriaceae</taxon>
        <taxon>Tessaracoccus</taxon>
    </lineage>
</organism>
<sequence>MSLTLDEVRQIRFRMTRRGESGYQVGDVDSFIDKVELTFDEFDKERERLHRELDSASGTAVQPEGTDDQELRSTVEGKDREIEQLKAEIERLSGVIGSSGNASAAQEAAEGRIRELSAENDSLRNQLEQVRTEFDRVRTEHVTSGAASGTEHLVVTASAEAAPAVTRLLQMATDQATTLVDEAQTEAERKIYEAEERATEIKTDARTKADRVESEARINAEQATREADERAAALDAETAERRRDLFADLEREQSELTDKVDALRDFESSYRQNLTGSLQRLLGSLNEDRPEPLGVPELAQKRSETPRLDALANADQS</sequence>
<keyword evidence="10" id="KW-1185">Reference proteome</keyword>
<accession>A0A1M6APW4</accession>
<reference evidence="9 10" key="1">
    <citation type="submission" date="2016-11" db="EMBL/GenBank/DDBJ databases">
        <authorList>
            <person name="Jaros S."/>
            <person name="Januszkiewicz K."/>
            <person name="Wedrychowicz H."/>
        </authorList>
    </citation>
    <scope>NUCLEOTIDE SEQUENCE [LARGE SCALE GENOMIC DNA]</scope>
    <source>
        <strain evidence="9 10">DSM 12906</strain>
    </source>
</reference>
<keyword evidence="5" id="KW-0175">Coiled coil</keyword>
<dbReference type="STRING" id="1123357.SAMN02745244_00230"/>
<name>A0A1M6APW4_9ACTN</name>
<keyword evidence="6" id="KW-0131">Cell cycle</keyword>
<dbReference type="Proteomes" id="UP000184512">
    <property type="component" value="Unassembled WGS sequence"/>
</dbReference>
<proteinExistence type="predicted"/>
<dbReference type="InterPro" id="IPR019933">
    <property type="entry name" value="DivIVA_domain"/>
</dbReference>
<dbReference type="Pfam" id="PF05103">
    <property type="entry name" value="DivIVA"/>
    <property type="match status" value="1"/>
</dbReference>
<dbReference type="PANTHER" id="PTHR35794">
    <property type="entry name" value="CELL DIVISION PROTEIN DIVIVA"/>
    <property type="match status" value="1"/>
</dbReference>
<feature type="region of interest" description="Disordered" evidence="8">
    <location>
        <begin position="282"/>
        <end position="317"/>
    </location>
</feature>
<dbReference type="NCBIfam" id="TIGR03544">
    <property type="entry name" value="DivI1A_domain"/>
    <property type="match status" value="1"/>
</dbReference>
<feature type="region of interest" description="Disordered" evidence="8">
    <location>
        <begin position="204"/>
        <end position="236"/>
    </location>
</feature>
<evidence type="ECO:0000313" key="9">
    <source>
        <dbReference type="EMBL" id="SHI38378.1"/>
    </source>
</evidence>
<dbReference type="PANTHER" id="PTHR35794:SF1">
    <property type="entry name" value="CELL CYCLE PROTEIN GPSB"/>
    <property type="match status" value="1"/>
</dbReference>
<dbReference type="InterPro" id="IPR007793">
    <property type="entry name" value="DivIVA_fam"/>
</dbReference>
<keyword evidence="4" id="KW-0132">Cell division</keyword>
<dbReference type="AlphaFoldDB" id="A0A1M6APW4"/>
<evidence type="ECO:0000256" key="1">
    <source>
        <dbReference type="ARBA" id="ARBA00004496"/>
    </source>
</evidence>
<dbReference type="EMBL" id="FQZG01000005">
    <property type="protein sequence ID" value="SHI38378.1"/>
    <property type="molecule type" value="Genomic_DNA"/>
</dbReference>
<evidence type="ECO:0000256" key="5">
    <source>
        <dbReference type="ARBA" id="ARBA00023054"/>
    </source>
</evidence>
<keyword evidence="3" id="KW-0963">Cytoplasm</keyword>
<feature type="region of interest" description="Disordered" evidence="8">
    <location>
        <begin position="49"/>
        <end position="76"/>
    </location>
</feature>
<gene>
    <name evidence="9" type="ORF">SAMN02745244_00230</name>
</gene>
<dbReference type="RefSeq" id="WP_073185647.1">
    <property type="nucleotide sequence ID" value="NZ_FQZG01000005.1"/>
</dbReference>
<dbReference type="OrthoDB" id="9815492at2"/>
<evidence type="ECO:0000256" key="4">
    <source>
        <dbReference type="ARBA" id="ARBA00022618"/>
    </source>
</evidence>
<dbReference type="Gene3D" id="6.10.250.660">
    <property type="match status" value="1"/>
</dbReference>
<evidence type="ECO:0000256" key="2">
    <source>
        <dbReference type="ARBA" id="ARBA00018787"/>
    </source>
</evidence>
<protein>
    <recommendedName>
        <fullName evidence="2">Cell wall synthesis protein Wag31</fullName>
    </recommendedName>
    <alternativeName>
        <fullName evidence="7">Antigen 84</fullName>
    </alternativeName>
</protein>
<evidence type="ECO:0000256" key="3">
    <source>
        <dbReference type="ARBA" id="ARBA00022490"/>
    </source>
</evidence>
<evidence type="ECO:0000313" key="10">
    <source>
        <dbReference type="Proteomes" id="UP000184512"/>
    </source>
</evidence>
<evidence type="ECO:0000256" key="7">
    <source>
        <dbReference type="ARBA" id="ARBA00031737"/>
    </source>
</evidence>
<evidence type="ECO:0000256" key="8">
    <source>
        <dbReference type="SAM" id="MobiDB-lite"/>
    </source>
</evidence>
<evidence type="ECO:0000256" key="6">
    <source>
        <dbReference type="ARBA" id="ARBA00023306"/>
    </source>
</evidence>
<dbReference type="GO" id="GO:0005737">
    <property type="term" value="C:cytoplasm"/>
    <property type="evidence" value="ECO:0007669"/>
    <property type="project" value="UniProtKB-SubCell"/>
</dbReference>
<dbReference type="GO" id="GO:0051301">
    <property type="term" value="P:cell division"/>
    <property type="evidence" value="ECO:0007669"/>
    <property type="project" value="UniProtKB-KW"/>
</dbReference>